<dbReference type="PANTHER" id="PTHR34406">
    <property type="entry name" value="PROTEIN YCEI"/>
    <property type="match status" value="1"/>
</dbReference>
<feature type="domain" description="Lipid/polyisoprenoid-binding YceI-like" evidence="2">
    <location>
        <begin position="47"/>
        <end position="216"/>
    </location>
</feature>
<dbReference type="InterPro" id="IPR036761">
    <property type="entry name" value="TTHA0802/YceI-like_sf"/>
</dbReference>
<proteinExistence type="predicted"/>
<evidence type="ECO:0000256" key="1">
    <source>
        <dbReference type="SAM" id="Phobius"/>
    </source>
</evidence>
<organism evidence="3">
    <name type="scientific">hydrothermal vent metagenome</name>
    <dbReference type="NCBI Taxonomy" id="652676"/>
    <lineage>
        <taxon>unclassified sequences</taxon>
        <taxon>metagenomes</taxon>
        <taxon>ecological metagenomes</taxon>
    </lineage>
</organism>
<dbReference type="PANTHER" id="PTHR34406:SF1">
    <property type="entry name" value="PROTEIN YCEI"/>
    <property type="match status" value="1"/>
</dbReference>
<keyword evidence="1" id="KW-0472">Membrane</keyword>
<gene>
    <name evidence="3" type="ORF">MNBD_GAMMA18-2387</name>
</gene>
<keyword evidence="1" id="KW-0812">Transmembrane</keyword>
<accession>A0A3B0ZKI3</accession>
<dbReference type="InterPro" id="IPR007372">
    <property type="entry name" value="Lipid/polyisoprenoid-bd_YceI"/>
</dbReference>
<dbReference type="Gene3D" id="2.40.128.110">
    <property type="entry name" value="Lipid/polyisoprenoid-binding, YceI-like"/>
    <property type="match status" value="1"/>
</dbReference>
<dbReference type="SUPFAM" id="SSF101874">
    <property type="entry name" value="YceI-like"/>
    <property type="match status" value="1"/>
</dbReference>
<dbReference type="Pfam" id="PF04264">
    <property type="entry name" value="YceI"/>
    <property type="match status" value="1"/>
</dbReference>
<evidence type="ECO:0000259" key="2">
    <source>
        <dbReference type="SMART" id="SM00867"/>
    </source>
</evidence>
<feature type="transmembrane region" description="Helical" evidence="1">
    <location>
        <begin position="30"/>
        <end position="50"/>
    </location>
</feature>
<dbReference type="PIRSF" id="PIRSF029811">
    <property type="entry name" value="UCP029811"/>
    <property type="match status" value="1"/>
</dbReference>
<dbReference type="EMBL" id="UOFP01000284">
    <property type="protein sequence ID" value="VAW89620.1"/>
    <property type="molecule type" value="Genomic_DNA"/>
</dbReference>
<dbReference type="AlphaFoldDB" id="A0A3B0ZKI3"/>
<protein>
    <recommendedName>
        <fullName evidence="2">Lipid/polyisoprenoid-binding YceI-like domain-containing protein</fullName>
    </recommendedName>
</protein>
<dbReference type="InterPro" id="IPR027016">
    <property type="entry name" value="UCP029811"/>
</dbReference>
<reference evidence="3" key="1">
    <citation type="submission" date="2018-06" db="EMBL/GenBank/DDBJ databases">
        <authorList>
            <person name="Zhirakovskaya E."/>
        </authorList>
    </citation>
    <scope>NUCLEOTIDE SEQUENCE</scope>
</reference>
<keyword evidence="1" id="KW-1133">Transmembrane helix</keyword>
<dbReference type="SMART" id="SM00867">
    <property type="entry name" value="YceI"/>
    <property type="match status" value="1"/>
</dbReference>
<name>A0A3B0ZKI3_9ZZZZ</name>
<sequence length="219" mass="24399">MENEYVSDKQTTWRRNVKHTTLTLSVSKTILFTCLLWVGISTAALAQWSLNNSHSQLNFISIKKGDVAEIHHFKQLSGDIDGSGSAEIIIDLSSVETLIPIRNQRMRDLLFEVVKFPDSRFHAQLNMKEINAIQAGNSKQLDVMGDFTLHGQTKHLKLELLVSRLSETRLLVITSKPLLINAGDFALAAGVEKLREVAGLPSISSVVPVSFVLQFDMNE</sequence>
<evidence type="ECO:0000313" key="3">
    <source>
        <dbReference type="EMBL" id="VAW89620.1"/>
    </source>
</evidence>